<sequence>MALRNALNLDFLNYDYKRIYADNAICKFDLNRYAVVCNYKPLASEEHTYCLANLDAWRSTITRLMRYHLPRAASLWNDLPSAVFPIDDDKKVVKKSAYFFLIGRQPTNDYNGPWAAVSTYIQSDGSLAQTLQNVNGHWRYRSVQKVQEGHCYRTFVQLHLGLWSVCLLKSTISSVVAVLVPDTPTAELVNSALPAFWEGIGYGKSEREQADERGRSGLPESSATERNATAEAVA</sequence>
<organism evidence="2 3">
    <name type="scientific">Eumeta variegata</name>
    <name type="common">Bagworm moth</name>
    <name type="synonym">Eumeta japonica</name>
    <dbReference type="NCBI Taxonomy" id="151549"/>
    <lineage>
        <taxon>Eukaryota</taxon>
        <taxon>Metazoa</taxon>
        <taxon>Ecdysozoa</taxon>
        <taxon>Arthropoda</taxon>
        <taxon>Hexapoda</taxon>
        <taxon>Insecta</taxon>
        <taxon>Pterygota</taxon>
        <taxon>Neoptera</taxon>
        <taxon>Endopterygota</taxon>
        <taxon>Lepidoptera</taxon>
        <taxon>Glossata</taxon>
        <taxon>Ditrysia</taxon>
        <taxon>Tineoidea</taxon>
        <taxon>Psychidae</taxon>
        <taxon>Oiketicinae</taxon>
        <taxon>Eumeta</taxon>
    </lineage>
</organism>
<comment type="caution">
    <text evidence="2">The sequence shown here is derived from an EMBL/GenBank/DDBJ whole genome shotgun (WGS) entry which is preliminary data.</text>
</comment>
<gene>
    <name evidence="2" type="ORF">EVAR_20169_1</name>
</gene>
<accession>A0A4C1UUD8</accession>
<reference evidence="2 3" key="1">
    <citation type="journal article" date="2019" name="Commun. Biol.">
        <title>The bagworm genome reveals a unique fibroin gene that provides high tensile strength.</title>
        <authorList>
            <person name="Kono N."/>
            <person name="Nakamura H."/>
            <person name="Ohtoshi R."/>
            <person name="Tomita M."/>
            <person name="Numata K."/>
            <person name="Arakawa K."/>
        </authorList>
    </citation>
    <scope>NUCLEOTIDE SEQUENCE [LARGE SCALE GENOMIC DNA]</scope>
</reference>
<dbReference type="AlphaFoldDB" id="A0A4C1UUD8"/>
<dbReference type="EMBL" id="BGZK01000225">
    <property type="protein sequence ID" value="GBP29840.1"/>
    <property type="molecule type" value="Genomic_DNA"/>
</dbReference>
<proteinExistence type="predicted"/>
<keyword evidence="3" id="KW-1185">Reference proteome</keyword>
<feature type="region of interest" description="Disordered" evidence="1">
    <location>
        <begin position="207"/>
        <end position="234"/>
    </location>
</feature>
<evidence type="ECO:0000313" key="3">
    <source>
        <dbReference type="Proteomes" id="UP000299102"/>
    </source>
</evidence>
<name>A0A4C1UUD8_EUMVA</name>
<dbReference type="Proteomes" id="UP000299102">
    <property type="component" value="Unassembled WGS sequence"/>
</dbReference>
<evidence type="ECO:0000313" key="2">
    <source>
        <dbReference type="EMBL" id="GBP29840.1"/>
    </source>
</evidence>
<evidence type="ECO:0000256" key="1">
    <source>
        <dbReference type="SAM" id="MobiDB-lite"/>
    </source>
</evidence>
<protein>
    <submittedName>
        <fullName evidence="2">Uncharacterized protein</fullName>
    </submittedName>
</protein>